<accession>A0A560HFK0</accession>
<keyword evidence="16 19" id="KW-0961">Cell wall biogenesis/degradation</keyword>
<evidence type="ECO:0000256" key="1">
    <source>
        <dbReference type="ARBA" id="ARBA00001974"/>
    </source>
</evidence>
<evidence type="ECO:0000256" key="11">
    <source>
        <dbReference type="ARBA" id="ARBA00022857"/>
    </source>
</evidence>
<dbReference type="GO" id="GO:0051301">
    <property type="term" value="P:cell division"/>
    <property type="evidence" value="ECO:0007669"/>
    <property type="project" value="UniProtKB-KW"/>
</dbReference>
<comment type="cofactor">
    <cofactor evidence="1 19">
        <name>FAD</name>
        <dbReference type="ChEBI" id="CHEBI:57692"/>
    </cofactor>
</comment>
<name>A0A560HFK0_9PROT</name>
<reference evidence="21 22" key="1">
    <citation type="submission" date="2019-06" db="EMBL/GenBank/DDBJ databases">
        <title>Genomic Encyclopedia of Type Strains, Phase IV (KMG-V): Genome sequencing to study the core and pangenomes of soil and plant-associated prokaryotes.</title>
        <authorList>
            <person name="Whitman W."/>
        </authorList>
    </citation>
    <scope>NUCLEOTIDE SEQUENCE [LARGE SCALE GENOMIC DNA]</scope>
    <source>
        <strain evidence="21 22">BR 11622</strain>
    </source>
</reference>
<keyword evidence="11 19" id="KW-0521">NADP</keyword>
<keyword evidence="12 19" id="KW-0133">Cell shape</keyword>
<dbReference type="UniPathway" id="UPA00219"/>
<dbReference type="GO" id="GO:0008360">
    <property type="term" value="P:regulation of cell shape"/>
    <property type="evidence" value="ECO:0007669"/>
    <property type="project" value="UniProtKB-KW"/>
</dbReference>
<keyword evidence="22" id="KW-1185">Reference proteome</keyword>
<feature type="active site" evidence="19">
    <location>
        <position position="187"/>
    </location>
</feature>
<organism evidence="21 22">
    <name type="scientific">Nitrospirillum amazonense</name>
    <dbReference type="NCBI Taxonomy" id="28077"/>
    <lineage>
        <taxon>Bacteria</taxon>
        <taxon>Pseudomonadati</taxon>
        <taxon>Pseudomonadota</taxon>
        <taxon>Alphaproteobacteria</taxon>
        <taxon>Rhodospirillales</taxon>
        <taxon>Azospirillaceae</taxon>
        <taxon>Nitrospirillum</taxon>
    </lineage>
</organism>
<keyword evidence="15 19" id="KW-0131">Cell cycle</keyword>
<feature type="active site" description="Proton donor" evidence="19">
    <location>
        <position position="236"/>
    </location>
</feature>
<dbReference type="PANTHER" id="PTHR21071:SF4">
    <property type="entry name" value="UDP-N-ACETYLENOLPYRUVOYLGLUCOSAMINE REDUCTASE"/>
    <property type="match status" value="1"/>
</dbReference>
<dbReference type="PROSITE" id="PS51387">
    <property type="entry name" value="FAD_PCMH"/>
    <property type="match status" value="1"/>
</dbReference>
<dbReference type="InterPro" id="IPR016166">
    <property type="entry name" value="FAD-bd_PCMH"/>
</dbReference>
<dbReference type="Gene3D" id="3.90.78.10">
    <property type="entry name" value="UDP-N-acetylenolpyruvoylglucosamine reductase, C-terminal domain"/>
    <property type="match status" value="1"/>
</dbReference>
<keyword evidence="8 19" id="KW-0132">Cell division</keyword>
<keyword evidence="9 19" id="KW-0285">Flavoprotein</keyword>
<dbReference type="Gene3D" id="3.30.43.10">
    <property type="entry name" value="Uridine Diphospho-n-acetylenolpyruvylglucosamine Reductase, domain 2"/>
    <property type="match status" value="1"/>
</dbReference>
<dbReference type="EMBL" id="VITR01000002">
    <property type="protein sequence ID" value="TWB45206.1"/>
    <property type="molecule type" value="Genomic_DNA"/>
</dbReference>
<evidence type="ECO:0000313" key="21">
    <source>
        <dbReference type="EMBL" id="TWB45206.1"/>
    </source>
</evidence>
<dbReference type="GO" id="GO:0071555">
    <property type="term" value="P:cell wall organization"/>
    <property type="evidence" value="ECO:0007669"/>
    <property type="project" value="UniProtKB-KW"/>
</dbReference>
<dbReference type="NCBIfam" id="TIGR00179">
    <property type="entry name" value="murB"/>
    <property type="match status" value="1"/>
</dbReference>
<dbReference type="GO" id="GO:0005829">
    <property type="term" value="C:cytosol"/>
    <property type="evidence" value="ECO:0007669"/>
    <property type="project" value="TreeGrafter"/>
</dbReference>
<evidence type="ECO:0000256" key="17">
    <source>
        <dbReference type="ARBA" id="ARBA00031026"/>
    </source>
</evidence>
<evidence type="ECO:0000256" key="12">
    <source>
        <dbReference type="ARBA" id="ARBA00022960"/>
    </source>
</evidence>
<evidence type="ECO:0000256" key="15">
    <source>
        <dbReference type="ARBA" id="ARBA00023306"/>
    </source>
</evidence>
<dbReference type="EC" id="1.3.1.98" evidence="5 19"/>
<evidence type="ECO:0000256" key="7">
    <source>
        <dbReference type="ARBA" id="ARBA00022490"/>
    </source>
</evidence>
<dbReference type="GO" id="GO:0071949">
    <property type="term" value="F:FAD binding"/>
    <property type="evidence" value="ECO:0007669"/>
    <property type="project" value="InterPro"/>
</dbReference>
<dbReference type="GO" id="GO:0009252">
    <property type="term" value="P:peptidoglycan biosynthetic process"/>
    <property type="evidence" value="ECO:0007669"/>
    <property type="project" value="UniProtKB-UniRule"/>
</dbReference>
<dbReference type="Pfam" id="PF02873">
    <property type="entry name" value="MurB_C"/>
    <property type="match status" value="1"/>
</dbReference>
<dbReference type="HAMAP" id="MF_00037">
    <property type="entry name" value="MurB"/>
    <property type="match status" value="1"/>
</dbReference>
<evidence type="ECO:0000256" key="14">
    <source>
        <dbReference type="ARBA" id="ARBA00023002"/>
    </source>
</evidence>
<evidence type="ECO:0000256" key="8">
    <source>
        <dbReference type="ARBA" id="ARBA00022618"/>
    </source>
</evidence>
<feature type="active site" evidence="19">
    <location>
        <position position="306"/>
    </location>
</feature>
<dbReference type="InterPro" id="IPR011601">
    <property type="entry name" value="MurB_C"/>
</dbReference>
<dbReference type="SUPFAM" id="SSF56194">
    <property type="entry name" value="Uridine diphospho-N-Acetylenolpyruvylglucosamine reductase, MurB, C-terminal domain"/>
    <property type="match status" value="1"/>
</dbReference>
<evidence type="ECO:0000256" key="13">
    <source>
        <dbReference type="ARBA" id="ARBA00022984"/>
    </source>
</evidence>
<evidence type="ECO:0000313" key="22">
    <source>
        <dbReference type="Proteomes" id="UP000315751"/>
    </source>
</evidence>
<evidence type="ECO:0000256" key="10">
    <source>
        <dbReference type="ARBA" id="ARBA00022827"/>
    </source>
</evidence>
<dbReference type="RefSeq" id="WP_338121697.1">
    <property type="nucleotide sequence ID" value="NZ_VITR01000002.1"/>
</dbReference>
<dbReference type="InterPro" id="IPR036635">
    <property type="entry name" value="MurB_C_sf"/>
</dbReference>
<dbReference type="InterPro" id="IPR016167">
    <property type="entry name" value="FAD-bd_PCMH_sub1"/>
</dbReference>
<comment type="similarity">
    <text evidence="19">Belongs to the MurB family.</text>
</comment>
<evidence type="ECO:0000259" key="20">
    <source>
        <dbReference type="PROSITE" id="PS51387"/>
    </source>
</evidence>
<comment type="subcellular location">
    <subcellularLocation>
        <location evidence="3 19">Cytoplasm</location>
    </subcellularLocation>
</comment>
<evidence type="ECO:0000256" key="2">
    <source>
        <dbReference type="ARBA" id="ARBA00003921"/>
    </source>
</evidence>
<keyword evidence="10 19" id="KW-0274">FAD</keyword>
<evidence type="ECO:0000256" key="6">
    <source>
        <dbReference type="ARBA" id="ARBA00015188"/>
    </source>
</evidence>
<dbReference type="SUPFAM" id="SSF56176">
    <property type="entry name" value="FAD-binding/transporter-associated domain-like"/>
    <property type="match status" value="1"/>
</dbReference>
<comment type="caution">
    <text evidence="21">The sequence shown here is derived from an EMBL/GenBank/DDBJ whole genome shotgun (WGS) entry which is preliminary data.</text>
</comment>
<dbReference type="InterPro" id="IPR006094">
    <property type="entry name" value="Oxid_FAD_bind_N"/>
</dbReference>
<dbReference type="InterPro" id="IPR016169">
    <property type="entry name" value="FAD-bd_PCMH_sub2"/>
</dbReference>
<dbReference type="PANTHER" id="PTHR21071">
    <property type="entry name" value="UDP-N-ACETYLENOLPYRUVOYLGLUCOSAMINE REDUCTASE"/>
    <property type="match status" value="1"/>
</dbReference>
<dbReference type="NCBIfam" id="NF010480">
    <property type="entry name" value="PRK13905.1"/>
    <property type="match status" value="1"/>
</dbReference>
<dbReference type="Pfam" id="PF01565">
    <property type="entry name" value="FAD_binding_4"/>
    <property type="match status" value="1"/>
</dbReference>
<keyword evidence="7 19" id="KW-0963">Cytoplasm</keyword>
<evidence type="ECO:0000256" key="4">
    <source>
        <dbReference type="ARBA" id="ARBA00004752"/>
    </source>
</evidence>
<comment type="catalytic activity">
    <reaction evidence="18 19">
        <text>UDP-N-acetyl-alpha-D-muramate + NADP(+) = UDP-N-acetyl-3-O-(1-carboxyvinyl)-alpha-D-glucosamine + NADPH + H(+)</text>
        <dbReference type="Rhea" id="RHEA:12248"/>
        <dbReference type="ChEBI" id="CHEBI:15378"/>
        <dbReference type="ChEBI" id="CHEBI:57783"/>
        <dbReference type="ChEBI" id="CHEBI:58349"/>
        <dbReference type="ChEBI" id="CHEBI:68483"/>
        <dbReference type="ChEBI" id="CHEBI:70757"/>
        <dbReference type="EC" id="1.3.1.98"/>
    </reaction>
</comment>
<evidence type="ECO:0000256" key="16">
    <source>
        <dbReference type="ARBA" id="ARBA00023316"/>
    </source>
</evidence>
<evidence type="ECO:0000256" key="18">
    <source>
        <dbReference type="ARBA" id="ARBA00048914"/>
    </source>
</evidence>
<evidence type="ECO:0000256" key="9">
    <source>
        <dbReference type="ARBA" id="ARBA00022630"/>
    </source>
</evidence>
<dbReference type="GO" id="GO:0008762">
    <property type="term" value="F:UDP-N-acetylmuramate dehydrogenase activity"/>
    <property type="evidence" value="ECO:0007669"/>
    <property type="project" value="UniProtKB-UniRule"/>
</dbReference>
<dbReference type="InterPro" id="IPR036318">
    <property type="entry name" value="FAD-bd_PCMH-like_sf"/>
</dbReference>
<dbReference type="Gene3D" id="3.30.465.10">
    <property type="match status" value="1"/>
</dbReference>
<dbReference type="AlphaFoldDB" id="A0A560HFK0"/>
<comment type="function">
    <text evidence="2 19">Cell wall formation.</text>
</comment>
<proteinExistence type="inferred from homology"/>
<evidence type="ECO:0000256" key="5">
    <source>
        <dbReference type="ARBA" id="ARBA00012518"/>
    </source>
</evidence>
<dbReference type="Proteomes" id="UP000315751">
    <property type="component" value="Unassembled WGS sequence"/>
</dbReference>
<keyword evidence="14 19" id="KW-0560">Oxidoreductase</keyword>
<comment type="pathway">
    <text evidence="4 19">Cell wall biogenesis; peptidoglycan biosynthesis.</text>
</comment>
<keyword evidence="13 19" id="KW-0573">Peptidoglycan synthesis</keyword>
<feature type="domain" description="FAD-binding PCMH-type" evidence="20">
    <location>
        <begin position="43"/>
        <end position="207"/>
    </location>
</feature>
<gene>
    <name evidence="19" type="primary">murB</name>
    <name evidence="21" type="ORF">FBZ90_102161</name>
</gene>
<sequence length="324" mass="33932">MMAERRTMDEGEVSRGTALLRRLPTVRGRLTPDAPLGPLTWFRVGGPADVLFRPADEDDLAQFLAGCPADVPITVIGVASNLLVRDGGVRGVVVRLGGSFAQVSVEGDRVHAGAGALDLTVAQTAQAAGLSGLEFLSGIPGTIGGAIRMNGGAYGGETVDVIESAVGIDRQGTRHDYSRDALHLTYRHCGVPEDVIFTAATLRGTAGDKAAIQTRMEEIAAARAASQPVRARTGGSTFANPPGEKAWALVDKAGCRGLVVGGAQMSEKHANFMLNLGDATAADIEALGEEVRRRVLETSGITLRWEIRRIGVPLDTCDTPANQS</sequence>
<evidence type="ECO:0000256" key="3">
    <source>
        <dbReference type="ARBA" id="ARBA00004496"/>
    </source>
</evidence>
<protein>
    <recommendedName>
        <fullName evidence="6 19">UDP-N-acetylenolpyruvoylglucosamine reductase</fullName>
        <ecNumber evidence="5 19">1.3.1.98</ecNumber>
    </recommendedName>
    <alternativeName>
        <fullName evidence="17 19">UDP-N-acetylmuramate dehydrogenase</fullName>
    </alternativeName>
</protein>
<evidence type="ECO:0000256" key="19">
    <source>
        <dbReference type="HAMAP-Rule" id="MF_00037"/>
    </source>
</evidence>
<dbReference type="InterPro" id="IPR003170">
    <property type="entry name" value="MurB"/>
</dbReference>